<dbReference type="PANTHER" id="PTHR22576:SF37">
    <property type="entry name" value="MUCOSA-ASSOCIATED LYMPHOID TISSUE LYMPHOMA TRANSLOCATION PROTEIN 1"/>
    <property type="match status" value="1"/>
</dbReference>
<evidence type="ECO:0000313" key="3">
    <source>
        <dbReference type="Proteomes" id="UP000216020"/>
    </source>
</evidence>
<evidence type="ECO:0000259" key="1">
    <source>
        <dbReference type="PROSITE" id="PS50208"/>
    </source>
</evidence>
<dbReference type="PROSITE" id="PS50208">
    <property type="entry name" value="CASPASE_P20"/>
    <property type="match status" value="1"/>
</dbReference>
<dbReference type="GO" id="GO:0004197">
    <property type="term" value="F:cysteine-type endopeptidase activity"/>
    <property type="evidence" value="ECO:0007669"/>
    <property type="project" value="InterPro"/>
</dbReference>
<dbReference type="SUPFAM" id="SSF81901">
    <property type="entry name" value="HCP-like"/>
    <property type="match status" value="1"/>
</dbReference>
<reference evidence="3" key="1">
    <citation type="submission" date="2017-05" db="EMBL/GenBank/DDBJ databases">
        <title>Complete and WGS of Bordetella genogroups.</title>
        <authorList>
            <person name="Spilker T."/>
            <person name="Lipuma J."/>
        </authorList>
    </citation>
    <scope>NUCLEOTIDE SEQUENCE [LARGE SCALE GENOMIC DNA]</scope>
    <source>
        <strain evidence="3">AU16122</strain>
    </source>
</reference>
<dbReference type="InterPro" id="IPR011600">
    <property type="entry name" value="Pept_C14_caspase"/>
</dbReference>
<evidence type="ECO:0000313" key="2">
    <source>
        <dbReference type="EMBL" id="OZI37995.1"/>
    </source>
</evidence>
<dbReference type="SMART" id="SM00671">
    <property type="entry name" value="SEL1"/>
    <property type="match status" value="2"/>
</dbReference>
<dbReference type="SUPFAM" id="SSF52129">
    <property type="entry name" value="Caspase-like"/>
    <property type="match status" value="1"/>
</dbReference>
<dbReference type="GO" id="GO:0006508">
    <property type="term" value="P:proteolysis"/>
    <property type="evidence" value="ECO:0007669"/>
    <property type="project" value="InterPro"/>
</dbReference>
<keyword evidence="3" id="KW-1185">Reference proteome</keyword>
<dbReference type="InterPro" id="IPR052039">
    <property type="entry name" value="Caspase-related_regulators"/>
</dbReference>
<dbReference type="Pfam" id="PF00656">
    <property type="entry name" value="Peptidase_C14"/>
    <property type="match status" value="1"/>
</dbReference>
<dbReference type="InterPro" id="IPR006597">
    <property type="entry name" value="Sel1-like"/>
</dbReference>
<dbReference type="Gene3D" id="1.25.40.10">
    <property type="entry name" value="Tetratricopeptide repeat domain"/>
    <property type="match status" value="1"/>
</dbReference>
<dbReference type="AlphaFoldDB" id="A0A261SLG1"/>
<dbReference type="Proteomes" id="UP000216020">
    <property type="component" value="Unassembled WGS sequence"/>
</dbReference>
<organism evidence="2 3">
    <name type="scientific">Bordetella genomosp. 10</name>
    <dbReference type="NCBI Taxonomy" id="1416804"/>
    <lineage>
        <taxon>Bacteria</taxon>
        <taxon>Pseudomonadati</taxon>
        <taxon>Pseudomonadota</taxon>
        <taxon>Betaproteobacteria</taxon>
        <taxon>Burkholderiales</taxon>
        <taxon>Alcaligenaceae</taxon>
        <taxon>Bordetella</taxon>
    </lineage>
</organism>
<name>A0A261SLG1_9BORD</name>
<dbReference type="InterPro" id="IPR011990">
    <property type="entry name" value="TPR-like_helical_dom_sf"/>
</dbReference>
<gene>
    <name evidence="2" type="ORF">CAL29_06455</name>
</gene>
<proteinExistence type="predicted"/>
<dbReference type="Gene3D" id="3.40.50.1460">
    <property type="match status" value="1"/>
</dbReference>
<comment type="caution">
    <text evidence="2">The sequence shown here is derived from an EMBL/GenBank/DDBJ whole genome shotgun (WGS) entry which is preliminary data.</text>
</comment>
<dbReference type="PANTHER" id="PTHR22576">
    <property type="entry name" value="MUCOSA ASSOCIATED LYMPHOID TISSUE LYMPHOMA TRANSLOCATION PROTEIN 1/PARACASPASE"/>
    <property type="match status" value="1"/>
</dbReference>
<dbReference type="PROSITE" id="PS51318">
    <property type="entry name" value="TAT"/>
    <property type="match status" value="1"/>
</dbReference>
<dbReference type="InterPro" id="IPR001309">
    <property type="entry name" value="Pept_C14_p20"/>
</dbReference>
<dbReference type="InterPro" id="IPR006311">
    <property type="entry name" value="TAT_signal"/>
</dbReference>
<dbReference type="EMBL" id="NEVM01000001">
    <property type="protein sequence ID" value="OZI37995.1"/>
    <property type="molecule type" value="Genomic_DNA"/>
</dbReference>
<dbReference type="OrthoDB" id="5365194at2"/>
<feature type="domain" description="Caspase family p20" evidence="1">
    <location>
        <begin position="30"/>
        <end position="162"/>
    </location>
</feature>
<dbReference type="RefSeq" id="WP_094852097.1">
    <property type="nucleotide sequence ID" value="NZ_NEVM01000001.1"/>
</dbReference>
<sequence length="441" mass="46588">MSARRNLLRAAGAATLAAFLRPRRAIAQAVRPTALVIGNARYGVAANALRNPAGDARLVAETLRRRGIDTTLLTDLTVEQMRESVQDFARRSQGGGIALFYFAGHAAAVDGINYLFGVDLPVPLDALTASLAQQRGLSLQNVTLALRRAGVRARLLVIDACRTALTRGPAAGGLARAVPAGGELVAYSTQPGATAEDGFGDGGPPHSPYAYYFAQALDAADGGAAVENIFKQLTADVQVATSYRQVPHYESSLVGTVRLAALEDAHTVATPRAGGAASGSAGRGAAPSLGPDLIRRRMTEWEREIEFGARYVDEPRYAALQARAKAGDVVALTTLGLIAESGTHGQANEKQAVAWYRRAVQRDFVPAKTYLGELVAMGRGAPRNYGQAERLFQEAAGAGHQRAALDLFDVRARMGQAPDPSDLASVFQQIIRDQGAALPRP</sequence>
<dbReference type="InterPro" id="IPR029030">
    <property type="entry name" value="Caspase-like_dom_sf"/>
</dbReference>
<accession>A0A261SLG1</accession>
<protein>
    <submittedName>
        <fullName evidence="2">Peptidase C14</fullName>
    </submittedName>
</protein>